<evidence type="ECO:0000313" key="3">
    <source>
        <dbReference type="Proteomes" id="UP000636800"/>
    </source>
</evidence>
<dbReference type="AlphaFoldDB" id="A0A835PMZ8"/>
<dbReference type="Proteomes" id="UP000636800">
    <property type="component" value="Chromosome 13"/>
</dbReference>
<proteinExistence type="predicted"/>
<protein>
    <submittedName>
        <fullName evidence="1">Uncharacterized protein</fullName>
    </submittedName>
</protein>
<accession>A0A835PMZ8</accession>
<gene>
    <name evidence="2" type="ORF">HPP92_024018</name>
    <name evidence="1" type="ORF">HPP92_024468</name>
</gene>
<keyword evidence="3" id="KW-1185">Reference proteome</keyword>
<evidence type="ECO:0000313" key="2">
    <source>
        <dbReference type="EMBL" id="KAG0456230.1"/>
    </source>
</evidence>
<evidence type="ECO:0000313" key="1">
    <source>
        <dbReference type="EMBL" id="KAG0455176.1"/>
    </source>
</evidence>
<dbReference type="EMBL" id="JADCNL010000013">
    <property type="protein sequence ID" value="KAG0455176.1"/>
    <property type="molecule type" value="Genomic_DNA"/>
</dbReference>
<dbReference type="EMBL" id="JADCNM010000013">
    <property type="protein sequence ID" value="KAG0456230.1"/>
    <property type="molecule type" value="Genomic_DNA"/>
</dbReference>
<dbReference type="Proteomes" id="UP000639772">
    <property type="component" value="Chromosome 13"/>
</dbReference>
<sequence>MTSHSRVISVVTAILRMFGNGQMVLASRQPLLDEHSDHCNCSNLQPYRVSFSHSSVDEGSVGTLQTSKQAEVMHLLVPSTRGYTE</sequence>
<reference evidence="3 4" key="1">
    <citation type="journal article" date="2020" name="Nat. Food">
        <title>A phased Vanilla planifolia genome enables genetic improvement of flavour and production.</title>
        <authorList>
            <person name="Hasing T."/>
            <person name="Tang H."/>
            <person name="Brym M."/>
            <person name="Khazi F."/>
            <person name="Huang T."/>
            <person name="Chambers A.H."/>
        </authorList>
    </citation>
    <scope>NUCLEOTIDE SEQUENCE [LARGE SCALE GENOMIC DNA]</scope>
    <source>
        <tissue evidence="1">Leaf</tissue>
    </source>
</reference>
<evidence type="ECO:0000313" key="4">
    <source>
        <dbReference type="Proteomes" id="UP000639772"/>
    </source>
</evidence>
<organism evidence="1 3">
    <name type="scientific">Vanilla planifolia</name>
    <name type="common">Vanilla</name>
    <dbReference type="NCBI Taxonomy" id="51239"/>
    <lineage>
        <taxon>Eukaryota</taxon>
        <taxon>Viridiplantae</taxon>
        <taxon>Streptophyta</taxon>
        <taxon>Embryophyta</taxon>
        <taxon>Tracheophyta</taxon>
        <taxon>Spermatophyta</taxon>
        <taxon>Magnoliopsida</taxon>
        <taxon>Liliopsida</taxon>
        <taxon>Asparagales</taxon>
        <taxon>Orchidaceae</taxon>
        <taxon>Vanilloideae</taxon>
        <taxon>Vanilleae</taxon>
        <taxon>Vanilla</taxon>
    </lineage>
</organism>
<comment type="caution">
    <text evidence="1">The sequence shown here is derived from an EMBL/GenBank/DDBJ whole genome shotgun (WGS) entry which is preliminary data.</text>
</comment>
<name>A0A835PMZ8_VANPL</name>